<keyword evidence="3" id="KW-1185">Reference proteome</keyword>
<dbReference type="AlphaFoldDB" id="A0A915DJG3"/>
<organism evidence="3 4">
    <name type="scientific">Ditylenchus dipsaci</name>
    <dbReference type="NCBI Taxonomy" id="166011"/>
    <lineage>
        <taxon>Eukaryota</taxon>
        <taxon>Metazoa</taxon>
        <taxon>Ecdysozoa</taxon>
        <taxon>Nematoda</taxon>
        <taxon>Chromadorea</taxon>
        <taxon>Rhabditida</taxon>
        <taxon>Tylenchina</taxon>
        <taxon>Tylenchomorpha</taxon>
        <taxon>Sphaerularioidea</taxon>
        <taxon>Anguinidae</taxon>
        <taxon>Anguininae</taxon>
        <taxon>Ditylenchus</taxon>
    </lineage>
</organism>
<name>A0A915DJG3_9BILA</name>
<protein>
    <submittedName>
        <fullName evidence="4">Uncharacterized protein</fullName>
    </submittedName>
</protein>
<accession>A0A915DJG3</accession>
<keyword evidence="1" id="KW-0175">Coiled coil</keyword>
<dbReference type="Proteomes" id="UP000887574">
    <property type="component" value="Unplaced"/>
</dbReference>
<feature type="region of interest" description="Disordered" evidence="2">
    <location>
        <begin position="361"/>
        <end position="380"/>
    </location>
</feature>
<evidence type="ECO:0000256" key="1">
    <source>
        <dbReference type="SAM" id="Coils"/>
    </source>
</evidence>
<feature type="compositionally biased region" description="Basic and acidic residues" evidence="2">
    <location>
        <begin position="298"/>
        <end position="308"/>
    </location>
</feature>
<sequence>MYGHHHHSSDFAQLKTSELEEKLSNAKTLKESLKVFSEVVDCSDESLENIPIIPLSSNTAISAICGSGQESSVFRSLDNQIMTDEPQHKTVLAAAPFVRKDYSRSRSSSKSPSKIPRTSSIERIPTAELQKRSMERKIRQATSLLKAQNISDKRILVPNDVSTEAFKRNYSLHDLLCPASSCEPRSKERKTNFYAIYSDTHCSSSSKIPVYRALNCQANMQNSPPNYVFGTSSKKFANEFVPNTFQFSTHNTSGLTGGQQQDEDGYAIPGSSIQQSQFISPEFSQFKPPANKFSSLKTPEKPMDRKTPPDLYTTPLSNPTRSRHASFKHTGTDNESFESAVEEHNDSDARQSILSNRTTVLEQQSKERSFGLNQSSGITGKCRDAKQINDSLEEINKTLNNTCQQLDAVVERITECTLKSHLGGRASLDGRHLSVESPKAYSTISVLKPRSD</sequence>
<reference evidence="4" key="1">
    <citation type="submission" date="2022-11" db="UniProtKB">
        <authorList>
            <consortium name="WormBaseParasite"/>
        </authorList>
    </citation>
    <scope>IDENTIFICATION</scope>
</reference>
<dbReference type="WBParaSite" id="jg20687">
    <property type="protein sequence ID" value="jg20687"/>
    <property type="gene ID" value="jg20687"/>
</dbReference>
<evidence type="ECO:0000313" key="3">
    <source>
        <dbReference type="Proteomes" id="UP000887574"/>
    </source>
</evidence>
<proteinExistence type="predicted"/>
<feature type="coiled-coil region" evidence="1">
    <location>
        <begin position="382"/>
        <end position="412"/>
    </location>
</feature>
<evidence type="ECO:0000256" key="2">
    <source>
        <dbReference type="SAM" id="MobiDB-lite"/>
    </source>
</evidence>
<evidence type="ECO:0000313" key="4">
    <source>
        <dbReference type="WBParaSite" id="jg20687"/>
    </source>
</evidence>
<feature type="region of interest" description="Disordered" evidence="2">
    <location>
        <begin position="103"/>
        <end position="124"/>
    </location>
</feature>
<feature type="region of interest" description="Disordered" evidence="2">
    <location>
        <begin position="289"/>
        <end position="353"/>
    </location>
</feature>
<feature type="compositionally biased region" description="Low complexity" evidence="2">
    <location>
        <begin position="105"/>
        <end position="121"/>
    </location>
</feature>